<sequence>MASSIYIPSSQPEEDKHFPIVLQRELKLNDRSILQKRKKYFNNHFIKNLEVLIYSILIINYSNNLSLFELILQSILQIILSKPFPRDLLQNRQQASLSFDVKRLISKSILQFLIFFNAVKILYHLFLFKQPPPSVSNGGNYLSGGFTLQIIGEKVFKNYYKFKCFILFNDFLILALQYFLYCITCINNEKLIEAGNEDNNSRSTQEVEHRLGGEPVEGKFNDNDDEYDGYCGNALIFEINPKEMYQRIKSFQRDDASNNNSSNINSSTMNSSTNSSAPTAGGTMPGGFQSFASRSFNVDDFV</sequence>
<evidence type="ECO:0000313" key="3">
    <source>
        <dbReference type="EMBL" id="ODV94311.1"/>
    </source>
</evidence>
<dbReference type="PANTHER" id="PTHR39405:SF1">
    <property type="entry name" value="DSC E3 UBIQUITIN LIGASE COMPLEX SUBUNIT 4"/>
    <property type="match status" value="1"/>
</dbReference>
<reference evidence="4" key="1">
    <citation type="submission" date="2016-05" db="EMBL/GenBank/DDBJ databases">
        <title>Comparative genomics of biotechnologically important yeasts.</title>
        <authorList>
            <consortium name="DOE Joint Genome Institute"/>
            <person name="Riley R."/>
            <person name="Haridas S."/>
            <person name="Wolfe K.H."/>
            <person name="Lopes M.R."/>
            <person name="Hittinger C.T."/>
            <person name="Goker M."/>
            <person name="Salamov A."/>
            <person name="Wisecaver J."/>
            <person name="Long T.M."/>
            <person name="Aerts A.L."/>
            <person name="Barry K."/>
            <person name="Choi C."/>
            <person name="Clum A."/>
            <person name="Coughlan A.Y."/>
            <person name="Deshpande S."/>
            <person name="Douglass A.P."/>
            <person name="Hanson S.J."/>
            <person name="Klenk H.-P."/>
            <person name="Labutti K."/>
            <person name="Lapidus A."/>
            <person name="Lindquist E."/>
            <person name="Lipzen A."/>
            <person name="Meier-Kolthoff J.P."/>
            <person name="Ohm R.A."/>
            <person name="Otillar R.P."/>
            <person name="Pangilinan J."/>
            <person name="Peng Y."/>
            <person name="Rokas A."/>
            <person name="Rosa C.A."/>
            <person name="Scheuner C."/>
            <person name="Sibirny A.A."/>
            <person name="Slot J.C."/>
            <person name="Stielow J.B."/>
            <person name="Sun H."/>
            <person name="Kurtzman C.P."/>
            <person name="Blackwell M."/>
            <person name="Grigoriev I.V."/>
            <person name="Jeffries T.W."/>
        </authorList>
    </citation>
    <scope>NUCLEOTIDE SEQUENCE [LARGE SCALE GENOMIC DNA]</scope>
    <source>
        <strain evidence="4">NRRL Y-2460</strain>
    </source>
</reference>
<dbReference type="InterPro" id="IPR013715">
    <property type="entry name" value="DUF1746"/>
</dbReference>
<feature type="region of interest" description="Disordered" evidence="1">
    <location>
        <begin position="196"/>
        <end position="218"/>
    </location>
</feature>
<evidence type="ECO:0000313" key="4">
    <source>
        <dbReference type="Proteomes" id="UP000094236"/>
    </source>
</evidence>
<organism evidence="3 4">
    <name type="scientific">Pachysolen tannophilus NRRL Y-2460</name>
    <dbReference type="NCBI Taxonomy" id="669874"/>
    <lineage>
        <taxon>Eukaryota</taxon>
        <taxon>Fungi</taxon>
        <taxon>Dikarya</taxon>
        <taxon>Ascomycota</taxon>
        <taxon>Saccharomycotina</taxon>
        <taxon>Pichiomycetes</taxon>
        <taxon>Pachysolenaceae</taxon>
        <taxon>Pachysolen</taxon>
    </lineage>
</organism>
<feature type="domain" description="DUF1746" evidence="2">
    <location>
        <begin position="48"/>
        <end position="179"/>
    </location>
</feature>
<protein>
    <recommendedName>
        <fullName evidence="2">DUF1746 domain-containing protein</fullName>
    </recommendedName>
</protein>
<evidence type="ECO:0000256" key="1">
    <source>
        <dbReference type="SAM" id="MobiDB-lite"/>
    </source>
</evidence>
<dbReference type="InterPro" id="IPR038967">
    <property type="entry name" value="Dsc4-like"/>
</dbReference>
<dbReference type="OrthoDB" id="4068068at2759"/>
<feature type="region of interest" description="Disordered" evidence="1">
    <location>
        <begin position="254"/>
        <end position="286"/>
    </location>
</feature>
<evidence type="ECO:0000259" key="2">
    <source>
        <dbReference type="Pfam" id="PF08508"/>
    </source>
</evidence>
<proteinExistence type="predicted"/>
<feature type="compositionally biased region" description="Low complexity" evidence="1">
    <location>
        <begin position="257"/>
        <end position="276"/>
    </location>
</feature>
<dbReference type="GO" id="GO:0032933">
    <property type="term" value="P:SREBP signaling pathway"/>
    <property type="evidence" value="ECO:0007669"/>
    <property type="project" value="InterPro"/>
</dbReference>
<dbReference type="PANTHER" id="PTHR39405">
    <property type="entry name" value="DSC E3 UBIQUITIN LIGASE COMPLEX SUBUNIT 4"/>
    <property type="match status" value="1"/>
</dbReference>
<feature type="compositionally biased region" description="Basic and acidic residues" evidence="1">
    <location>
        <begin position="205"/>
        <end position="218"/>
    </location>
</feature>
<dbReference type="AlphaFoldDB" id="A0A1E4TRB9"/>
<gene>
    <name evidence="3" type="ORF">PACTADRAFT_35116</name>
</gene>
<dbReference type="GO" id="GO:0044695">
    <property type="term" value="C:Dsc E3 ubiquitin ligase complex"/>
    <property type="evidence" value="ECO:0007669"/>
    <property type="project" value="InterPro"/>
</dbReference>
<accession>A0A1E4TRB9</accession>
<name>A0A1E4TRB9_PACTA</name>
<dbReference type="GO" id="GO:0005783">
    <property type="term" value="C:endoplasmic reticulum"/>
    <property type="evidence" value="ECO:0007669"/>
    <property type="project" value="TreeGrafter"/>
</dbReference>
<keyword evidence="4" id="KW-1185">Reference proteome</keyword>
<dbReference type="Proteomes" id="UP000094236">
    <property type="component" value="Unassembled WGS sequence"/>
</dbReference>
<dbReference type="EMBL" id="KV454016">
    <property type="protein sequence ID" value="ODV94311.1"/>
    <property type="molecule type" value="Genomic_DNA"/>
</dbReference>
<dbReference type="Pfam" id="PF08508">
    <property type="entry name" value="DUF1746"/>
    <property type="match status" value="1"/>
</dbReference>